<dbReference type="KEGG" id="pef:A7E78_03530"/>
<dbReference type="CDD" id="cd02440">
    <property type="entry name" value="AdoMet_MTases"/>
    <property type="match status" value="1"/>
</dbReference>
<organism evidence="1 2">
    <name type="scientific">Syntrophotalea acetylenivorans</name>
    <dbReference type="NCBI Taxonomy" id="1842532"/>
    <lineage>
        <taxon>Bacteria</taxon>
        <taxon>Pseudomonadati</taxon>
        <taxon>Thermodesulfobacteriota</taxon>
        <taxon>Desulfuromonadia</taxon>
        <taxon>Desulfuromonadales</taxon>
        <taxon>Syntrophotaleaceae</taxon>
        <taxon>Syntrophotalea</taxon>
    </lineage>
</organism>
<keyword evidence="2" id="KW-1185">Reference proteome</keyword>
<dbReference type="PANTHER" id="PTHR43861">
    <property type="entry name" value="TRANS-ACONITATE 2-METHYLTRANSFERASE-RELATED"/>
    <property type="match status" value="1"/>
</dbReference>
<dbReference type="STRING" id="1842532.A7E78_03530"/>
<evidence type="ECO:0000313" key="2">
    <source>
        <dbReference type="Proteomes" id="UP000182517"/>
    </source>
</evidence>
<evidence type="ECO:0000313" key="1">
    <source>
        <dbReference type="EMBL" id="APG26984.1"/>
    </source>
</evidence>
<dbReference type="Pfam" id="PF13489">
    <property type="entry name" value="Methyltransf_23"/>
    <property type="match status" value="1"/>
</dbReference>
<dbReference type="InterPro" id="IPR029063">
    <property type="entry name" value="SAM-dependent_MTases_sf"/>
</dbReference>
<accession>A0A1L3GM25</accession>
<reference evidence="1 2" key="1">
    <citation type="journal article" date="2017" name="Genome Announc.">
        <title>Complete Genome Sequences of Two Acetylene-Fermenting Pelobacter acetylenicus Strains.</title>
        <authorList>
            <person name="Sutton J.M."/>
            <person name="Baesman S.M."/>
            <person name="Fierst J.L."/>
            <person name="Poret-Peterson A.T."/>
            <person name="Oremland R.S."/>
            <person name="Dunlap D.S."/>
            <person name="Akob D.M."/>
        </authorList>
    </citation>
    <scope>NUCLEOTIDE SEQUENCE [LARGE SCALE GENOMIC DNA]</scope>
    <source>
        <strain evidence="1 2">SFB93</strain>
    </source>
</reference>
<dbReference type="SUPFAM" id="SSF53335">
    <property type="entry name" value="S-adenosyl-L-methionine-dependent methyltransferases"/>
    <property type="match status" value="1"/>
</dbReference>
<proteinExistence type="predicted"/>
<evidence type="ECO:0008006" key="3">
    <source>
        <dbReference type="Google" id="ProtNLM"/>
    </source>
</evidence>
<dbReference type="EMBL" id="CP015519">
    <property type="protein sequence ID" value="APG26984.1"/>
    <property type="molecule type" value="Genomic_DNA"/>
</dbReference>
<dbReference type="Proteomes" id="UP000182517">
    <property type="component" value="Chromosome"/>
</dbReference>
<sequence length="265" mass="30300">MQNDSLYGVCAPEIGWVPAPRYLLRRERILEIIKLLPRGDILEIGCGAGAMLVDLSNAGFNCTALETSVPANQIAKELNKHHQSTSIHLEPSDNWAERFDYIFAFEVLEHNKDDKGILEHWREWLKPNGTMVLSVPAKPELWNARDVWAGHYRRYDRSSITSVLKEAGFMIEHLESYGFPLFNLLESIGAISHGKFFSRQKELPIGDKFSTAKSGIDRSFEVRIFPLQASRLGKSLMKFFFFLQTLFLKYDIGNGYIVTVTKNER</sequence>
<gene>
    <name evidence="1" type="ORF">A7E78_03530</name>
</gene>
<name>A0A1L3GM25_9BACT</name>
<dbReference type="Gene3D" id="3.40.50.150">
    <property type="entry name" value="Vaccinia Virus protein VP39"/>
    <property type="match status" value="1"/>
</dbReference>
<dbReference type="AlphaFoldDB" id="A0A1L3GM25"/>
<protein>
    <recommendedName>
        <fullName evidence="3">Class I SAM-dependent methyltransferase</fullName>
    </recommendedName>
</protein>